<evidence type="ECO:0000256" key="1">
    <source>
        <dbReference type="SAM" id="MobiDB-lite"/>
    </source>
</evidence>
<dbReference type="Proteomes" id="UP000629468">
    <property type="component" value="Unassembled WGS sequence"/>
</dbReference>
<proteinExistence type="predicted"/>
<gene>
    <name evidence="2" type="ORF">Agabi119p4_5727</name>
</gene>
<accession>A0A8H7KGG0</accession>
<dbReference type="EMBL" id="JABXXO010000007">
    <property type="protein sequence ID" value="KAF7773560.1"/>
    <property type="molecule type" value="Genomic_DNA"/>
</dbReference>
<feature type="compositionally biased region" description="Basic and acidic residues" evidence="1">
    <location>
        <begin position="38"/>
        <end position="48"/>
    </location>
</feature>
<sequence length="67" mass="7806">MAFAGVYSYGRVIRNWPVIFVRISKSKLFLNPTSRIPSTRETETERRQPFWLQGAHTADKQAKRPRG</sequence>
<protein>
    <submittedName>
        <fullName evidence="2">Uncharacterized protein</fullName>
    </submittedName>
</protein>
<dbReference type="AlphaFoldDB" id="A0A8H7KGG0"/>
<feature type="region of interest" description="Disordered" evidence="1">
    <location>
        <begin position="34"/>
        <end position="67"/>
    </location>
</feature>
<feature type="compositionally biased region" description="Basic and acidic residues" evidence="1">
    <location>
        <begin position="57"/>
        <end position="67"/>
    </location>
</feature>
<name>A0A8H7KGG0_AGABI</name>
<comment type="caution">
    <text evidence="2">The sequence shown here is derived from an EMBL/GenBank/DDBJ whole genome shotgun (WGS) entry which is preliminary data.</text>
</comment>
<evidence type="ECO:0000313" key="3">
    <source>
        <dbReference type="Proteomes" id="UP000629468"/>
    </source>
</evidence>
<reference evidence="2 3" key="1">
    <citation type="journal article" name="Sci. Rep.">
        <title>Telomere-to-telomere assembled and centromere annotated genomes of the two main subspecies of the button mushroom Agaricus bisporus reveal especially polymorphic chromosome ends.</title>
        <authorList>
            <person name="Sonnenberg A.S.M."/>
            <person name="Sedaghat-Telgerd N."/>
            <person name="Lavrijssen B."/>
            <person name="Ohm R.A."/>
            <person name="Hendrickx P.M."/>
            <person name="Scholtmeijer K."/>
            <person name="Baars J.J.P."/>
            <person name="van Peer A."/>
        </authorList>
    </citation>
    <scope>NUCLEOTIDE SEQUENCE [LARGE SCALE GENOMIC DNA]</scope>
    <source>
        <strain evidence="2 3">H119_p4</strain>
    </source>
</reference>
<evidence type="ECO:0000313" key="2">
    <source>
        <dbReference type="EMBL" id="KAF7773560.1"/>
    </source>
</evidence>
<organism evidence="2 3">
    <name type="scientific">Agaricus bisporus var. burnettii</name>
    <dbReference type="NCBI Taxonomy" id="192524"/>
    <lineage>
        <taxon>Eukaryota</taxon>
        <taxon>Fungi</taxon>
        <taxon>Dikarya</taxon>
        <taxon>Basidiomycota</taxon>
        <taxon>Agaricomycotina</taxon>
        <taxon>Agaricomycetes</taxon>
        <taxon>Agaricomycetidae</taxon>
        <taxon>Agaricales</taxon>
        <taxon>Agaricineae</taxon>
        <taxon>Agaricaceae</taxon>
        <taxon>Agaricus</taxon>
    </lineage>
</organism>